<dbReference type="OrthoDB" id="9788959at2"/>
<dbReference type="Gene3D" id="3.40.50.620">
    <property type="entry name" value="HUPs"/>
    <property type="match status" value="2"/>
</dbReference>
<accession>A0A521BEB8</accession>
<proteinExistence type="predicted"/>
<dbReference type="Pfam" id="PF00582">
    <property type="entry name" value="Usp"/>
    <property type="match status" value="2"/>
</dbReference>
<dbReference type="AlphaFoldDB" id="A0A521BEB8"/>
<dbReference type="InterPro" id="IPR014729">
    <property type="entry name" value="Rossmann-like_a/b/a_fold"/>
</dbReference>
<name>A0A521BEB8_SACCC</name>
<dbReference type="EMBL" id="FXTB01000001">
    <property type="protein sequence ID" value="SMO45455.1"/>
    <property type="molecule type" value="Genomic_DNA"/>
</dbReference>
<evidence type="ECO:0000313" key="3">
    <source>
        <dbReference type="Proteomes" id="UP000319040"/>
    </source>
</evidence>
<dbReference type="SUPFAM" id="SSF52402">
    <property type="entry name" value="Adenine nucleotide alpha hydrolases-like"/>
    <property type="match status" value="2"/>
</dbReference>
<feature type="domain" description="UspA" evidence="1">
    <location>
        <begin position="157"/>
        <end position="283"/>
    </location>
</feature>
<feature type="domain" description="UspA" evidence="1">
    <location>
        <begin position="2"/>
        <end position="148"/>
    </location>
</feature>
<dbReference type="RefSeq" id="WP_142532220.1">
    <property type="nucleotide sequence ID" value="NZ_FXTB01000001.1"/>
</dbReference>
<gene>
    <name evidence="2" type="ORF">SAMN06265379_101900</name>
</gene>
<dbReference type="Proteomes" id="UP000319040">
    <property type="component" value="Unassembled WGS sequence"/>
</dbReference>
<keyword evidence="3" id="KW-1185">Reference proteome</keyword>
<evidence type="ECO:0000259" key="1">
    <source>
        <dbReference type="Pfam" id="PF00582"/>
    </source>
</evidence>
<evidence type="ECO:0000313" key="2">
    <source>
        <dbReference type="EMBL" id="SMO45455.1"/>
    </source>
</evidence>
<reference evidence="2 3" key="1">
    <citation type="submission" date="2017-05" db="EMBL/GenBank/DDBJ databases">
        <authorList>
            <person name="Varghese N."/>
            <person name="Submissions S."/>
        </authorList>
    </citation>
    <scope>NUCLEOTIDE SEQUENCE [LARGE SCALE GENOMIC DNA]</scope>
    <source>
        <strain evidence="2 3">DSM 27040</strain>
    </source>
</reference>
<dbReference type="InterPro" id="IPR006016">
    <property type="entry name" value="UspA"/>
</dbReference>
<organism evidence="2 3">
    <name type="scientific">Saccharicrinis carchari</name>
    <dbReference type="NCBI Taxonomy" id="1168039"/>
    <lineage>
        <taxon>Bacteria</taxon>
        <taxon>Pseudomonadati</taxon>
        <taxon>Bacteroidota</taxon>
        <taxon>Bacteroidia</taxon>
        <taxon>Marinilabiliales</taxon>
        <taxon>Marinilabiliaceae</taxon>
        <taxon>Saccharicrinis</taxon>
    </lineage>
</organism>
<protein>
    <submittedName>
        <fullName evidence="2">Universal stress protein family protein</fullName>
    </submittedName>
</protein>
<sequence>MKTLLAIINEPKESKGFIRYVAQMATNLKVNVHVLYAYSRVEYPLNVTANNMGQASLEIHKTMEEFLENSKTILQRYMNELSAEVSNNVFTGITVEIGGTEVSAEKVINDKNIEMAVIESRAEASFWSQTSSNMDLIRELKCPVWIIPKGDVYRPIKNIVYATDYNEEDVSNLSKLIHLFPHLMPNITALHITDSGDFNNRIKKAGFKEMIQEKLPYANLIVKAIHRENDDDVAQLLADFAETNQTDLAVVLKQNKSFFARLFKENHTKEILEKSEIPVLVFHETK</sequence>